<sequence length="23" mass="2628">MNSMPDTRAHSHARTNIIIVLCF</sequence>
<reference evidence="1" key="2">
    <citation type="journal article" date="2015" name="Fish Shellfish Immunol.">
        <title>Early steps in the European eel (Anguilla anguilla)-Vibrio vulnificus interaction in the gills: Role of the RtxA13 toxin.</title>
        <authorList>
            <person name="Callol A."/>
            <person name="Pajuelo D."/>
            <person name="Ebbesson L."/>
            <person name="Teles M."/>
            <person name="MacKenzie S."/>
            <person name="Amaro C."/>
        </authorList>
    </citation>
    <scope>NUCLEOTIDE SEQUENCE</scope>
</reference>
<proteinExistence type="predicted"/>
<accession>A0A0E9VCE2</accession>
<reference evidence="1" key="1">
    <citation type="submission" date="2014-11" db="EMBL/GenBank/DDBJ databases">
        <authorList>
            <person name="Amaro Gonzalez C."/>
        </authorList>
    </citation>
    <scope>NUCLEOTIDE SEQUENCE</scope>
</reference>
<protein>
    <submittedName>
        <fullName evidence="1">Uncharacterized protein</fullName>
    </submittedName>
</protein>
<evidence type="ECO:0000313" key="1">
    <source>
        <dbReference type="EMBL" id="JAH75145.1"/>
    </source>
</evidence>
<organism evidence="1">
    <name type="scientific">Anguilla anguilla</name>
    <name type="common">European freshwater eel</name>
    <name type="synonym">Muraena anguilla</name>
    <dbReference type="NCBI Taxonomy" id="7936"/>
    <lineage>
        <taxon>Eukaryota</taxon>
        <taxon>Metazoa</taxon>
        <taxon>Chordata</taxon>
        <taxon>Craniata</taxon>
        <taxon>Vertebrata</taxon>
        <taxon>Euteleostomi</taxon>
        <taxon>Actinopterygii</taxon>
        <taxon>Neopterygii</taxon>
        <taxon>Teleostei</taxon>
        <taxon>Anguilliformes</taxon>
        <taxon>Anguillidae</taxon>
        <taxon>Anguilla</taxon>
    </lineage>
</organism>
<name>A0A0E9VCE2_ANGAN</name>
<dbReference type="EMBL" id="GBXM01033432">
    <property type="protein sequence ID" value="JAH75145.1"/>
    <property type="molecule type" value="Transcribed_RNA"/>
</dbReference>
<dbReference type="AlphaFoldDB" id="A0A0E9VCE2"/>